<name>A0A7K3WN94_9FLAO</name>
<dbReference type="AlphaFoldDB" id="A0A7K3WN94"/>
<organism evidence="3 4">
    <name type="scientific">Cryomorpha ignava</name>
    <dbReference type="NCBI Taxonomy" id="101383"/>
    <lineage>
        <taxon>Bacteria</taxon>
        <taxon>Pseudomonadati</taxon>
        <taxon>Bacteroidota</taxon>
        <taxon>Flavobacteriia</taxon>
        <taxon>Flavobacteriales</taxon>
        <taxon>Cryomorphaceae</taxon>
        <taxon>Cryomorpha</taxon>
    </lineage>
</organism>
<evidence type="ECO:0000259" key="2">
    <source>
        <dbReference type="Pfam" id="PF22827"/>
    </source>
</evidence>
<keyword evidence="1" id="KW-0472">Membrane</keyword>
<feature type="transmembrane region" description="Helical" evidence="1">
    <location>
        <begin position="37"/>
        <end position="57"/>
    </location>
</feature>
<feature type="domain" description="Gliding motility protein GldL-like N-terminal" evidence="2">
    <location>
        <begin position="15"/>
        <end position="75"/>
    </location>
</feature>
<gene>
    <name evidence="3" type="primary">gldL</name>
    <name evidence="3" type="ORF">G3O08_05775</name>
</gene>
<dbReference type="Pfam" id="PF22827">
    <property type="entry name" value="GldL_N"/>
    <property type="match status" value="1"/>
</dbReference>
<dbReference type="Proteomes" id="UP000486602">
    <property type="component" value="Unassembled WGS sequence"/>
</dbReference>
<keyword evidence="4" id="KW-1185">Reference proteome</keyword>
<proteinExistence type="predicted"/>
<evidence type="ECO:0000313" key="3">
    <source>
        <dbReference type="EMBL" id="NEN23008.1"/>
    </source>
</evidence>
<dbReference type="EMBL" id="JAAGVY010000007">
    <property type="protein sequence ID" value="NEN23008.1"/>
    <property type="molecule type" value="Genomic_DNA"/>
</dbReference>
<dbReference type="NCBIfam" id="TIGR03513">
    <property type="entry name" value="GldL_gliding"/>
    <property type="match status" value="1"/>
</dbReference>
<evidence type="ECO:0000313" key="4">
    <source>
        <dbReference type="Proteomes" id="UP000486602"/>
    </source>
</evidence>
<protein>
    <submittedName>
        <fullName evidence="3">Gliding motility protein GldL</fullName>
    </submittedName>
</protein>
<dbReference type="InterPro" id="IPR055087">
    <property type="entry name" value="GldL-like_N"/>
</dbReference>
<reference evidence="3 4" key="1">
    <citation type="submission" date="2020-02" db="EMBL/GenBank/DDBJ databases">
        <title>Out from the shadows clarifying the taxonomy of the family Cryomorphaceae and related taxa by utilizing the GTDB taxonomic framework.</title>
        <authorList>
            <person name="Bowman J.P."/>
        </authorList>
    </citation>
    <scope>NUCLEOTIDE SEQUENCE [LARGE SCALE GENOMIC DNA]</scope>
    <source>
        <strain evidence="3 4">QSSC 1-22</strain>
    </source>
</reference>
<evidence type="ECO:0000256" key="1">
    <source>
        <dbReference type="SAM" id="Phobius"/>
    </source>
</evidence>
<accession>A0A7K3WN94</accession>
<sequence>MKPGSKGWKKFMAKLYGWGASVVIIGALFKIQHWPFAGLLLIIGLSTEAVIFFFSAFEPLHEDIDWSLVYPELRSGEPAREAGLNRADEGSLTEQLDHMLEEAKIEPELLASLGEGMRNLSSQASKLTDITDASVATGEYTQSLRGASEKVTQLSSSYAEASEALTGLTESQAEGASTGQHLRKMSANLEQLNGMYEMQLKELQTSSELYSGISELMKNLAESVDDTRRYKENIAELATNLSSLNTVYGNMLSAMSMPARQA</sequence>
<feature type="transmembrane region" description="Helical" evidence="1">
    <location>
        <begin position="12"/>
        <end position="31"/>
    </location>
</feature>
<comment type="caution">
    <text evidence="3">The sequence shown here is derived from an EMBL/GenBank/DDBJ whole genome shotgun (WGS) entry which is preliminary data.</text>
</comment>
<dbReference type="InterPro" id="IPR019852">
    <property type="entry name" value="Motility-assoc_prot_GldL"/>
</dbReference>
<dbReference type="RefSeq" id="WP_163283796.1">
    <property type="nucleotide sequence ID" value="NZ_JAAGVY010000007.1"/>
</dbReference>
<keyword evidence="1" id="KW-0812">Transmembrane</keyword>
<keyword evidence="1" id="KW-1133">Transmembrane helix</keyword>